<keyword evidence="1" id="KW-1133">Transmembrane helix</keyword>
<evidence type="ECO:0000313" key="3">
    <source>
        <dbReference type="Proteomes" id="UP001615550"/>
    </source>
</evidence>
<comment type="caution">
    <text evidence="2">The sequence shown here is derived from an EMBL/GenBank/DDBJ whole genome shotgun (WGS) entry which is preliminary data.</text>
</comment>
<dbReference type="Proteomes" id="UP001615550">
    <property type="component" value="Unassembled WGS sequence"/>
</dbReference>
<name>A0ABW8D3B6_9GAMM</name>
<dbReference type="EMBL" id="JBGORX010000001">
    <property type="protein sequence ID" value="MFJ1267187.1"/>
    <property type="molecule type" value="Genomic_DNA"/>
</dbReference>
<keyword evidence="3" id="KW-1185">Reference proteome</keyword>
<organism evidence="2 3">
    <name type="scientific">Legionella lytica</name>
    <dbReference type="NCBI Taxonomy" id="96232"/>
    <lineage>
        <taxon>Bacteria</taxon>
        <taxon>Pseudomonadati</taxon>
        <taxon>Pseudomonadota</taxon>
        <taxon>Gammaproteobacteria</taxon>
        <taxon>Legionellales</taxon>
        <taxon>Legionellaceae</taxon>
        <taxon>Legionella</taxon>
    </lineage>
</organism>
<feature type="transmembrane region" description="Helical" evidence="1">
    <location>
        <begin position="263"/>
        <end position="282"/>
    </location>
</feature>
<feature type="transmembrane region" description="Helical" evidence="1">
    <location>
        <begin position="129"/>
        <end position="152"/>
    </location>
</feature>
<feature type="transmembrane region" description="Helical" evidence="1">
    <location>
        <begin position="314"/>
        <end position="334"/>
    </location>
</feature>
<evidence type="ECO:0000313" key="2">
    <source>
        <dbReference type="EMBL" id="MFJ1267187.1"/>
    </source>
</evidence>
<feature type="transmembrane region" description="Helical" evidence="1">
    <location>
        <begin position="211"/>
        <end position="231"/>
    </location>
</feature>
<keyword evidence="1" id="KW-0812">Transmembrane</keyword>
<gene>
    <name evidence="2" type="ORF">ACD661_01310</name>
</gene>
<feature type="transmembrane region" description="Helical" evidence="1">
    <location>
        <begin position="288"/>
        <end position="307"/>
    </location>
</feature>
<feature type="transmembrane region" description="Helical" evidence="1">
    <location>
        <begin position="90"/>
        <end position="109"/>
    </location>
</feature>
<reference evidence="2 3" key="1">
    <citation type="submission" date="2024-08" db="EMBL/GenBank/DDBJ databases">
        <title>Draft Genome Sequence of Legionella lytica strain DSB2004, Isolated From a Fire Sprinkler System.</title>
        <authorList>
            <person name="Everhart A.D."/>
            <person name="Kidane D.T."/>
            <person name="Farone A.L."/>
            <person name="Farone M.B."/>
        </authorList>
    </citation>
    <scope>NUCLEOTIDE SEQUENCE [LARGE SCALE GENOMIC DNA]</scope>
    <source>
        <strain evidence="2 3">DSB2004</strain>
    </source>
</reference>
<feature type="transmembrane region" description="Helical" evidence="1">
    <location>
        <begin position="172"/>
        <end position="199"/>
    </location>
</feature>
<accession>A0ABW8D3B6</accession>
<evidence type="ECO:0000256" key="1">
    <source>
        <dbReference type="SAM" id="Phobius"/>
    </source>
</evidence>
<sequence>MKCCFRWYDGILVLLAIYLFVFQLQAIGPFTIDDMYISLRYAHNWASGNGLLWNVQAPPVEGYSNFSFVVLATLALLLKADPVIVLKSAGVLGLFFTCYFLYLITRFWFEQRSALLPCIALLFYKGQIIWTVSGLETAVYQALICGSVYFCFRGMGYQPYPQTRAEPQNYAFILAALLLTFAGLTRPEAPALMALFFILLCWDRPSNGGGLYWQGIFLFCLTLALLFIPYFSWRFFYFGYLFPNSVYCKGVTKAFSFALDFNYLKLIWPFALLALLACIKMPDKRHYFLWLPSLAYLLMLTDADPIVAFDNRLFLPALALLLPLALQGVNWLVVRYMQNSLLALYVLFLGMVLMFIPKMSLSDYRYFSQNPLKGERLREEVVQWLKVNTKPGVDVVLGDSGMIPYYSDLNFIDSYCLNNRDMGHYSTQQRYEQFCREIMLQKPEVIILTSLVEQGRVIYTPSDLCLKAALKNQHDYTFRQSFSTDDLNSTYRYELFSLSTSKS</sequence>
<feature type="transmembrane region" description="Helical" evidence="1">
    <location>
        <begin position="340"/>
        <end position="356"/>
    </location>
</feature>
<protein>
    <submittedName>
        <fullName evidence="2">Protein LphB</fullName>
    </submittedName>
</protein>
<proteinExistence type="predicted"/>
<keyword evidence="1" id="KW-0472">Membrane</keyword>
<feature type="transmembrane region" description="Helical" evidence="1">
    <location>
        <begin position="12"/>
        <end position="32"/>
    </location>
</feature>
<dbReference type="RefSeq" id="WP_400185747.1">
    <property type="nucleotide sequence ID" value="NZ_JBGORX010000001.1"/>
</dbReference>